<name>A0AAV5T692_9BILA</name>
<dbReference type="Proteomes" id="UP001432027">
    <property type="component" value="Unassembled WGS sequence"/>
</dbReference>
<dbReference type="EMBL" id="BTSX01000003">
    <property type="protein sequence ID" value="GMS87840.1"/>
    <property type="molecule type" value="Genomic_DNA"/>
</dbReference>
<comment type="caution">
    <text evidence="2">The sequence shown here is derived from an EMBL/GenBank/DDBJ whole genome shotgun (WGS) entry which is preliminary data.</text>
</comment>
<sequence>FPSLSSFPSPSSSSPASSSSPPQSVPPRASQAHPPSSPLFSSPRFLHRCPHSASFPSSRLQQRRRNLHQAQHQQLLLQSARWFLPRLQLQQPASPSSSPSCRP</sequence>
<feature type="region of interest" description="Disordered" evidence="1">
    <location>
        <begin position="1"/>
        <end position="72"/>
    </location>
</feature>
<gene>
    <name evidence="2" type="ORF">PENTCL1PPCAC_10015</name>
</gene>
<accession>A0AAV5T692</accession>
<protein>
    <submittedName>
        <fullName evidence="2">Uncharacterized protein</fullName>
    </submittedName>
</protein>
<proteinExistence type="predicted"/>
<feature type="non-terminal residue" evidence="2">
    <location>
        <position position="1"/>
    </location>
</feature>
<evidence type="ECO:0000313" key="2">
    <source>
        <dbReference type="EMBL" id="GMS87840.1"/>
    </source>
</evidence>
<evidence type="ECO:0000256" key="1">
    <source>
        <dbReference type="SAM" id="MobiDB-lite"/>
    </source>
</evidence>
<dbReference type="AlphaFoldDB" id="A0AAV5T692"/>
<feature type="compositionally biased region" description="Low complexity" evidence="1">
    <location>
        <begin position="1"/>
        <end position="22"/>
    </location>
</feature>
<organism evidence="2 3">
    <name type="scientific">Pristionchus entomophagus</name>
    <dbReference type="NCBI Taxonomy" id="358040"/>
    <lineage>
        <taxon>Eukaryota</taxon>
        <taxon>Metazoa</taxon>
        <taxon>Ecdysozoa</taxon>
        <taxon>Nematoda</taxon>
        <taxon>Chromadorea</taxon>
        <taxon>Rhabditida</taxon>
        <taxon>Rhabditina</taxon>
        <taxon>Diplogasteromorpha</taxon>
        <taxon>Diplogasteroidea</taxon>
        <taxon>Neodiplogasteridae</taxon>
        <taxon>Pristionchus</taxon>
    </lineage>
</organism>
<feature type="non-terminal residue" evidence="2">
    <location>
        <position position="103"/>
    </location>
</feature>
<reference evidence="2" key="1">
    <citation type="submission" date="2023-10" db="EMBL/GenBank/DDBJ databases">
        <title>Genome assembly of Pristionchus species.</title>
        <authorList>
            <person name="Yoshida K."/>
            <person name="Sommer R.J."/>
        </authorList>
    </citation>
    <scope>NUCLEOTIDE SEQUENCE</scope>
    <source>
        <strain evidence="2">RS0144</strain>
    </source>
</reference>
<evidence type="ECO:0000313" key="3">
    <source>
        <dbReference type="Proteomes" id="UP001432027"/>
    </source>
</evidence>
<keyword evidence="3" id="KW-1185">Reference proteome</keyword>